<dbReference type="PANTHER" id="PTHR24120:SF4">
    <property type="entry name" value="GH07239P"/>
    <property type="match status" value="1"/>
</dbReference>
<evidence type="ECO:0000313" key="2">
    <source>
        <dbReference type="EMBL" id="GHM59784.1"/>
    </source>
</evidence>
<dbReference type="Gene3D" id="1.25.40.20">
    <property type="entry name" value="Ankyrin repeat-containing domain"/>
    <property type="match status" value="2"/>
</dbReference>
<dbReference type="PROSITE" id="PS50297">
    <property type="entry name" value="ANK_REP_REGION"/>
    <property type="match status" value="1"/>
</dbReference>
<organism evidence="2 3">
    <name type="scientific">Candidatus Mesenet longicola</name>
    <dbReference type="NCBI Taxonomy" id="1892558"/>
    <lineage>
        <taxon>Bacteria</taxon>
        <taxon>Pseudomonadati</taxon>
        <taxon>Pseudomonadota</taxon>
        <taxon>Alphaproteobacteria</taxon>
        <taxon>Rickettsiales</taxon>
        <taxon>Anaplasmataceae</taxon>
        <taxon>Candidatus Mesenet</taxon>
    </lineage>
</organism>
<dbReference type="PANTHER" id="PTHR24120">
    <property type="entry name" value="GH07239P"/>
    <property type="match status" value="1"/>
</dbReference>
<comment type="caution">
    <text evidence="2">The sequence shown here is derived from an EMBL/GenBank/DDBJ whole genome shotgun (WGS) entry which is preliminary data.</text>
</comment>
<evidence type="ECO:0000256" key="1">
    <source>
        <dbReference type="PROSITE-ProRule" id="PRU00023"/>
    </source>
</evidence>
<dbReference type="Proteomes" id="UP000637906">
    <property type="component" value="Unassembled WGS sequence"/>
</dbReference>
<dbReference type="AlphaFoldDB" id="A0A8J3HPR0"/>
<dbReference type="PROSITE" id="PS50088">
    <property type="entry name" value="ANK_REPEAT"/>
    <property type="match status" value="1"/>
</dbReference>
<name>A0A8J3HPR0_9RICK</name>
<feature type="repeat" description="ANK" evidence="1">
    <location>
        <begin position="37"/>
        <end position="61"/>
    </location>
</feature>
<keyword evidence="3" id="KW-1185">Reference proteome</keyword>
<proteinExistence type="predicted"/>
<dbReference type="SMART" id="SM00248">
    <property type="entry name" value="ANK"/>
    <property type="match status" value="3"/>
</dbReference>
<accession>A0A8J3HPR0</accession>
<dbReference type="SUPFAM" id="SSF48403">
    <property type="entry name" value="Ankyrin repeat"/>
    <property type="match status" value="1"/>
</dbReference>
<dbReference type="Pfam" id="PF12796">
    <property type="entry name" value="Ank_2"/>
    <property type="match status" value="2"/>
</dbReference>
<sequence>MNLINLVKTKNNKVVEDFFLRKRDSVIIEEQRKKDIEGKTALMHAVIDGNLKMVKLLCQKGKIDIIAFNAQDNNGMTAVMYAAKLGHRDILKFFYNIPAKLTDDIDEQNFSYVAKNCLSDLNALMLAIVNGHIDCLEFLCCKEIQHIINHQDNEGRTAVMLALDEIENKKIPENEKEIENAKRVLDELFRVIEIVFSKRDEKYLNPKFNNKLDLAIKDENKLNVFAYAKEAKCEQELLDFIASIPMDAIIPDLSIHKLLDGEQSSESVKCSQEDLTGWIIFDPAPGVLFESSKEDINLSRSVIR</sequence>
<dbReference type="InterPro" id="IPR002110">
    <property type="entry name" value="Ankyrin_rpt"/>
</dbReference>
<protein>
    <recommendedName>
        <fullName evidence="4">Ankyrin repeat domain-containing protein</fullName>
    </recommendedName>
</protein>
<gene>
    <name evidence="2" type="ORF">sL5_07770</name>
</gene>
<reference evidence="2 3" key="1">
    <citation type="journal article" date="2021" name="Microb. Ecol.">
        <title>Candidatus Mesenet longicola: Novel Endosymbionts of Brontispa longissima that Induce Cytoplasmic Incompatibility.</title>
        <authorList>
            <person name="Takano S."/>
            <person name="Gotoh Y."/>
            <person name="Hayashi T."/>
        </authorList>
    </citation>
    <scope>NUCLEOTIDE SEQUENCE [LARGE SCALE GENOMIC DNA]</scope>
    <source>
        <strain evidence="2">L5</strain>
    </source>
</reference>
<dbReference type="InterPro" id="IPR036770">
    <property type="entry name" value="Ankyrin_rpt-contain_sf"/>
</dbReference>
<dbReference type="EMBL" id="BNGU01000034">
    <property type="protein sequence ID" value="GHM59784.1"/>
    <property type="molecule type" value="Genomic_DNA"/>
</dbReference>
<evidence type="ECO:0000313" key="3">
    <source>
        <dbReference type="Proteomes" id="UP000637906"/>
    </source>
</evidence>
<keyword evidence="1" id="KW-0040">ANK repeat</keyword>
<evidence type="ECO:0008006" key="4">
    <source>
        <dbReference type="Google" id="ProtNLM"/>
    </source>
</evidence>